<dbReference type="GO" id="GO:0007165">
    <property type="term" value="P:signal transduction"/>
    <property type="evidence" value="ECO:0007669"/>
    <property type="project" value="UniProtKB-KW"/>
</dbReference>
<organism evidence="10 11">
    <name type="scientific">Albidiferax ferrireducens (strain ATCC BAA-621 / DSM 15236 / T118)</name>
    <name type="common">Rhodoferax ferrireducens</name>
    <dbReference type="NCBI Taxonomy" id="338969"/>
    <lineage>
        <taxon>Bacteria</taxon>
        <taxon>Pseudomonadati</taxon>
        <taxon>Pseudomonadota</taxon>
        <taxon>Betaproteobacteria</taxon>
        <taxon>Burkholderiales</taxon>
        <taxon>Comamonadaceae</taxon>
        <taxon>Rhodoferax</taxon>
    </lineage>
</organism>
<dbReference type="Pfam" id="PF12729">
    <property type="entry name" value="4HB_MCP_1"/>
    <property type="match status" value="1"/>
</dbReference>
<dbReference type="SMART" id="SM00283">
    <property type="entry name" value="MA"/>
    <property type="match status" value="1"/>
</dbReference>
<dbReference type="Gene3D" id="1.10.287.950">
    <property type="entry name" value="Methyl-accepting chemotaxis protein"/>
    <property type="match status" value="1"/>
</dbReference>
<keyword evidence="4" id="KW-0807">Transducer</keyword>
<dbReference type="RefSeq" id="WP_011464792.1">
    <property type="nucleotide sequence ID" value="NC_007908.1"/>
</dbReference>
<keyword evidence="2" id="KW-0488">Methylation</keyword>
<feature type="coiled-coil region" evidence="5">
    <location>
        <begin position="469"/>
        <end position="507"/>
    </location>
</feature>
<feature type="domain" description="HAMP" evidence="9">
    <location>
        <begin position="212"/>
        <end position="264"/>
    </location>
</feature>
<dbReference type="CDD" id="cd19411">
    <property type="entry name" value="MCP2201-like_sensor"/>
    <property type="match status" value="1"/>
</dbReference>
<name>Q21VH9_ALBFT</name>
<evidence type="ECO:0000256" key="6">
    <source>
        <dbReference type="SAM" id="MobiDB-lite"/>
    </source>
</evidence>
<evidence type="ECO:0000256" key="3">
    <source>
        <dbReference type="ARBA" id="ARBA00029447"/>
    </source>
</evidence>
<keyword evidence="5" id="KW-0175">Coiled coil</keyword>
<comment type="subcellular location">
    <subcellularLocation>
        <location evidence="1">Membrane</location>
    </subcellularLocation>
</comment>
<evidence type="ECO:0000259" key="9">
    <source>
        <dbReference type="PROSITE" id="PS50885"/>
    </source>
</evidence>
<evidence type="ECO:0000256" key="1">
    <source>
        <dbReference type="ARBA" id="ARBA00004370"/>
    </source>
</evidence>
<dbReference type="AlphaFoldDB" id="Q21VH9"/>
<evidence type="ECO:0000256" key="5">
    <source>
        <dbReference type="SAM" id="Coils"/>
    </source>
</evidence>
<dbReference type="PANTHER" id="PTHR43531">
    <property type="entry name" value="PROTEIN ICFG"/>
    <property type="match status" value="1"/>
</dbReference>
<proteinExistence type="inferred from homology"/>
<dbReference type="GO" id="GO:0006935">
    <property type="term" value="P:chemotaxis"/>
    <property type="evidence" value="ECO:0007669"/>
    <property type="project" value="TreeGrafter"/>
</dbReference>
<evidence type="ECO:0000256" key="4">
    <source>
        <dbReference type="PROSITE-ProRule" id="PRU00284"/>
    </source>
</evidence>
<dbReference type="Proteomes" id="UP000008332">
    <property type="component" value="Chromosome"/>
</dbReference>
<feature type="region of interest" description="Disordered" evidence="6">
    <location>
        <begin position="521"/>
        <end position="589"/>
    </location>
</feature>
<dbReference type="SMART" id="SM00304">
    <property type="entry name" value="HAMP"/>
    <property type="match status" value="1"/>
</dbReference>
<dbReference type="EMBL" id="CP000267">
    <property type="protein sequence ID" value="ABD70224.1"/>
    <property type="molecule type" value="Genomic_DNA"/>
</dbReference>
<feature type="transmembrane region" description="Helical" evidence="7">
    <location>
        <begin position="191"/>
        <end position="211"/>
    </location>
</feature>
<dbReference type="KEGG" id="rfr:Rfer_2507"/>
<evidence type="ECO:0000313" key="10">
    <source>
        <dbReference type="EMBL" id="ABD70224.1"/>
    </source>
</evidence>
<dbReference type="PROSITE" id="PS50111">
    <property type="entry name" value="CHEMOTAXIS_TRANSDUC_2"/>
    <property type="match status" value="1"/>
</dbReference>
<feature type="compositionally biased region" description="Low complexity" evidence="6">
    <location>
        <begin position="570"/>
        <end position="583"/>
    </location>
</feature>
<feature type="domain" description="Methyl-accepting transducer" evidence="8">
    <location>
        <begin position="269"/>
        <end position="498"/>
    </location>
</feature>
<dbReference type="InterPro" id="IPR024478">
    <property type="entry name" value="HlyB_4HB_MCP"/>
</dbReference>
<dbReference type="InterPro" id="IPR003660">
    <property type="entry name" value="HAMP_dom"/>
</dbReference>
<sequence>MSFNNLRVATKLWLGVGVIIAALAMLIGFSAFKLASLQADSDAKQSQLNTRVKSVTAWAGLTETNSIRTMALITAYDPGVEAALATAIAATSAKISVVQKSLEAMPLGKDELAQMQKISGARKLMSDARGKALKLKTDGNSEEALATVKEQYTPVVTAYLATLRELVDMEEKAMATFLEEASQSRASIARILAAFFVLLFVGILIGAGRLIRSIRQPLVQANELASSIAKGDLSMQIDTSRGDEFGELLKSLAAMNESLGRMVHQVRQSTDSIATASTEIATGNNDLAQRTEQTSSNLQSTASSMDQLTTNVQQSADNARQASVLAANASSVAEKGGAVVQQVVSTMEEINVSSKKIADIIGVIDGIAFQTNILALNAAVEAARAGEQGRGFAVVASEVRSLAQRSAEAAKEIKTLIGTSVDKVASGTKLVSDAGTTMSDIVQSVRKVADVIGEITAASSEQSTGIAHVNQAIGNLDQMTQQNAALVEESAAAAESLREQASQLAQAVSVFKISGSVVTVQSRPTRDITPRAESLPYKRPQPPAKPQPASAALGRTRAAVPARKSLALSAGKKPAQAPTQPADADWETF</sequence>
<reference evidence="11" key="1">
    <citation type="submission" date="2006-02" db="EMBL/GenBank/DDBJ databases">
        <title>Complete sequence of chromosome of Rhodoferax ferrireducens DSM 15236.</title>
        <authorList>
            <person name="Copeland A."/>
            <person name="Lucas S."/>
            <person name="Lapidus A."/>
            <person name="Barry K."/>
            <person name="Detter J.C."/>
            <person name="Glavina del Rio T."/>
            <person name="Hammon N."/>
            <person name="Israni S."/>
            <person name="Pitluck S."/>
            <person name="Brettin T."/>
            <person name="Bruce D."/>
            <person name="Han C."/>
            <person name="Tapia R."/>
            <person name="Gilna P."/>
            <person name="Kiss H."/>
            <person name="Schmutz J."/>
            <person name="Larimer F."/>
            <person name="Land M."/>
            <person name="Kyrpides N."/>
            <person name="Ivanova N."/>
            <person name="Richardson P."/>
        </authorList>
    </citation>
    <scope>NUCLEOTIDE SEQUENCE [LARGE SCALE GENOMIC DNA]</scope>
    <source>
        <strain evidence="11">ATCC BAA-621 / DSM 15236 / T118</strain>
    </source>
</reference>
<dbReference type="Pfam" id="PF00672">
    <property type="entry name" value="HAMP"/>
    <property type="match status" value="1"/>
</dbReference>
<dbReference type="eggNOG" id="COG0840">
    <property type="taxonomic scope" value="Bacteria"/>
</dbReference>
<dbReference type="InterPro" id="IPR051310">
    <property type="entry name" value="MCP_chemotaxis"/>
</dbReference>
<keyword evidence="7" id="KW-0472">Membrane</keyword>
<dbReference type="Pfam" id="PF00015">
    <property type="entry name" value="MCPsignal"/>
    <property type="match status" value="1"/>
</dbReference>
<dbReference type="STRING" id="338969.Rfer_2507"/>
<dbReference type="HOGENOM" id="CLU_000445_107_16_4"/>
<dbReference type="PANTHER" id="PTHR43531:SF14">
    <property type="entry name" value="METHYL-ACCEPTING CHEMOTAXIS PROTEIN I-RELATED"/>
    <property type="match status" value="1"/>
</dbReference>
<comment type="similarity">
    <text evidence="3">Belongs to the methyl-accepting chemotaxis (MCP) protein family.</text>
</comment>
<dbReference type="SUPFAM" id="SSF58104">
    <property type="entry name" value="Methyl-accepting chemotaxis protein (MCP) signaling domain"/>
    <property type="match status" value="1"/>
</dbReference>
<evidence type="ECO:0000259" key="8">
    <source>
        <dbReference type="PROSITE" id="PS50111"/>
    </source>
</evidence>
<accession>Q21VH9</accession>
<feature type="region of interest" description="Disordered" evidence="6">
    <location>
        <begin position="281"/>
        <end position="301"/>
    </location>
</feature>
<dbReference type="CDD" id="cd11386">
    <property type="entry name" value="MCP_signal"/>
    <property type="match status" value="1"/>
</dbReference>
<dbReference type="CDD" id="cd06225">
    <property type="entry name" value="HAMP"/>
    <property type="match status" value="1"/>
</dbReference>
<keyword evidence="11" id="KW-1185">Reference proteome</keyword>
<evidence type="ECO:0000256" key="7">
    <source>
        <dbReference type="SAM" id="Phobius"/>
    </source>
</evidence>
<feature type="transmembrane region" description="Helical" evidence="7">
    <location>
        <begin position="12"/>
        <end position="32"/>
    </location>
</feature>
<protein>
    <submittedName>
        <fullName evidence="10">Methyl-accepting chemotaxis sensory transducer</fullName>
    </submittedName>
</protein>
<keyword evidence="7" id="KW-0812">Transmembrane</keyword>
<evidence type="ECO:0000256" key="2">
    <source>
        <dbReference type="ARBA" id="ARBA00022481"/>
    </source>
</evidence>
<dbReference type="OrthoDB" id="9806477at2"/>
<dbReference type="InterPro" id="IPR004089">
    <property type="entry name" value="MCPsignal_dom"/>
</dbReference>
<dbReference type="GO" id="GO:0005886">
    <property type="term" value="C:plasma membrane"/>
    <property type="evidence" value="ECO:0007669"/>
    <property type="project" value="TreeGrafter"/>
</dbReference>
<dbReference type="FunFam" id="1.10.287.950:FF:000001">
    <property type="entry name" value="Methyl-accepting chemotaxis sensory transducer"/>
    <property type="match status" value="1"/>
</dbReference>
<dbReference type="InterPro" id="IPR047347">
    <property type="entry name" value="YvaQ-like_sensor"/>
</dbReference>
<evidence type="ECO:0000313" key="11">
    <source>
        <dbReference type="Proteomes" id="UP000008332"/>
    </source>
</evidence>
<dbReference type="GO" id="GO:0004888">
    <property type="term" value="F:transmembrane signaling receptor activity"/>
    <property type="evidence" value="ECO:0007669"/>
    <property type="project" value="TreeGrafter"/>
</dbReference>
<dbReference type="PROSITE" id="PS50885">
    <property type="entry name" value="HAMP"/>
    <property type="match status" value="1"/>
</dbReference>
<gene>
    <name evidence="10" type="ordered locus">Rfer_2507</name>
</gene>
<keyword evidence="7" id="KW-1133">Transmembrane helix</keyword>